<dbReference type="InterPro" id="IPR001680">
    <property type="entry name" value="WD40_rpt"/>
</dbReference>
<dbReference type="OrthoDB" id="10257301at2759"/>
<evidence type="ECO:0000313" key="11">
    <source>
        <dbReference type="EMBL" id="ORZ40095.1"/>
    </source>
</evidence>
<dbReference type="InterPro" id="IPR015943">
    <property type="entry name" value="WD40/YVTN_repeat-like_dom_sf"/>
</dbReference>
<dbReference type="Gene3D" id="2.130.10.10">
    <property type="entry name" value="YVTN repeat-like/Quinoprotein amine dehydrogenase"/>
    <property type="match status" value="1"/>
</dbReference>
<dbReference type="PROSITE" id="PS50294">
    <property type="entry name" value="WD_REPEATS_REGION"/>
    <property type="match status" value="4"/>
</dbReference>
<feature type="repeat" description="WD" evidence="9">
    <location>
        <begin position="560"/>
        <end position="593"/>
    </location>
</feature>
<feature type="region of interest" description="Disordered" evidence="10">
    <location>
        <begin position="1"/>
        <end position="51"/>
    </location>
</feature>
<dbReference type="PANTHER" id="PTHR43979">
    <property type="entry name" value="PRE-MRNA-PROCESSING FACTOR 17"/>
    <property type="match status" value="1"/>
</dbReference>
<feature type="repeat" description="WD" evidence="9">
    <location>
        <begin position="428"/>
        <end position="460"/>
    </location>
</feature>
<dbReference type="InterPro" id="IPR019775">
    <property type="entry name" value="WD40_repeat_CS"/>
</dbReference>
<dbReference type="SMART" id="SM00320">
    <property type="entry name" value="WD40"/>
    <property type="match status" value="7"/>
</dbReference>
<evidence type="ECO:0000256" key="9">
    <source>
        <dbReference type="PROSITE-ProRule" id="PRU00221"/>
    </source>
</evidence>
<comment type="subcellular location">
    <subcellularLocation>
        <location evidence="1">Nucleus</location>
    </subcellularLocation>
</comment>
<evidence type="ECO:0000313" key="12">
    <source>
        <dbReference type="Proteomes" id="UP000193411"/>
    </source>
</evidence>
<keyword evidence="6" id="KW-0508">mRNA splicing</keyword>
<keyword evidence="3" id="KW-0507">mRNA processing</keyword>
<dbReference type="InterPro" id="IPR032847">
    <property type="entry name" value="PRPF17"/>
</dbReference>
<dbReference type="InterPro" id="IPR036322">
    <property type="entry name" value="WD40_repeat_dom_sf"/>
</dbReference>
<evidence type="ECO:0000256" key="1">
    <source>
        <dbReference type="ARBA" id="ARBA00004123"/>
    </source>
</evidence>
<dbReference type="CDD" id="cd00200">
    <property type="entry name" value="WD40"/>
    <property type="match status" value="1"/>
</dbReference>
<dbReference type="FunFam" id="2.130.10.10:FF:000034">
    <property type="entry name" value="Pre-mRNA-processing factor 17, putative"/>
    <property type="match status" value="1"/>
</dbReference>
<dbReference type="PROSITE" id="PS50082">
    <property type="entry name" value="WD_REPEATS_2"/>
    <property type="match status" value="5"/>
</dbReference>
<accession>A0A1Y2HZR0</accession>
<feature type="repeat" description="WD" evidence="9">
    <location>
        <begin position="298"/>
        <end position="340"/>
    </location>
</feature>
<dbReference type="STRING" id="765915.A0A1Y2HZR0"/>
<feature type="repeat" description="WD" evidence="9">
    <location>
        <begin position="528"/>
        <end position="559"/>
    </location>
</feature>
<dbReference type="SUPFAM" id="SSF50978">
    <property type="entry name" value="WD40 repeat-like"/>
    <property type="match status" value="1"/>
</dbReference>
<dbReference type="EMBL" id="MCFL01000004">
    <property type="protein sequence ID" value="ORZ40095.1"/>
    <property type="molecule type" value="Genomic_DNA"/>
</dbReference>
<organism evidence="11 12">
    <name type="scientific">Catenaria anguillulae PL171</name>
    <dbReference type="NCBI Taxonomy" id="765915"/>
    <lineage>
        <taxon>Eukaryota</taxon>
        <taxon>Fungi</taxon>
        <taxon>Fungi incertae sedis</taxon>
        <taxon>Blastocladiomycota</taxon>
        <taxon>Blastocladiomycetes</taxon>
        <taxon>Blastocladiales</taxon>
        <taxon>Catenariaceae</taxon>
        <taxon>Catenaria</taxon>
    </lineage>
</organism>
<reference evidence="11 12" key="1">
    <citation type="submission" date="2016-07" db="EMBL/GenBank/DDBJ databases">
        <title>Pervasive Adenine N6-methylation of Active Genes in Fungi.</title>
        <authorList>
            <consortium name="DOE Joint Genome Institute"/>
            <person name="Mondo S.J."/>
            <person name="Dannebaum R.O."/>
            <person name="Kuo R.C."/>
            <person name="Labutti K."/>
            <person name="Haridas S."/>
            <person name="Kuo A."/>
            <person name="Salamov A."/>
            <person name="Ahrendt S.R."/>
            <person name="Lipzen A."/>
            <person name="Sullivan W."/>
            <person name="Andreopoulos W.B."/>
            <person name="Clum A."/>
            <person name="Lindquist E."/>
            <person name="Daum C."/>
            <person name="Ramamoorthy G.K."/>
            <person name="Gryganskyi A."/>
            <person name="Culley D."/>
            <person name="Magnuson J.K."/>
            <person name="James T.Y."/>
            <person name="O'Malley M.A."/>
            <person name="Stajich J.E."/>
            <person name="Spatafora J.W."/>
            <person name="Visel A."/>
            <person name="Grigoriev I.V."/>
        </authorList>
    </citation>
    <scope>NUCLEOTIDE SEQUENCE [LARGE SCALE GENOMIC DNA]</scope>
    <source>
        <strain evidence="11 12">PL171</strain>
    </source>
</reference>
<keyword evidence="12" id="KW-1185">Reference proteome</keyword>
<evidence type="ECO:0000256" key="5">
    <source>
        <dbReference type="ARBA" id="ARBA00022737"/>
    </source>
</evidence>
<dbReference type="GO" id="GO:0000398">
    <property type="term" value="P:mRNA splicing, via spliceosome"/>
    <property type="evidence" value="ECO:0007669"/>
    <property type="project" value="InterPro"/>
</dbReference>
<dbReference type="GO" id="GO:0003729">
    <property type="term" value="F:mRNA binding"/>
    <property type="evidence" value="ECO:0007669"/>
    <property type="project" value="TreeGrafter"/>
</dbReference>
<keyword evidence="7" id="KW-0539">Nucleus</keyword>
<comment type="caution">
    <text evidence="11">The sequence shown here is derived from an EMBL/GenBank/DDBJ whole genome shotgun (WGS) entry which is preliminary data.</text>
</comment>
<keyword evidence="4" id="KW-0747">Spliceosome</keyword>
<keyword evidence="5" id="KW-0677">Repeat</keyword>
<evidence type="ECO:0000256" key="10">
    <source>
        <dbReference type="SAM" id="MobiDB-lite"/>
    </source>
</evidence>
<evidence type="ECO:0000256" key="4">
    <source>
        <dbReference type="ARBA" id="ARBA00022728"/>
    </source>
</evidence>
<dbReference type="Pfam" id="PF00400">
    <property type="entry name" value="WD40"/>
    <property type="match status" value="5"/>
</dbReference>
<dbReference type="GO" id="GO:0071013">
    <property type="term" value="C:catalytic step 2 spliceosome"/>
    <property type="evidence" value="ECO:0007669"/>
    <property type="project" value="InterPro"/>
</dbReference>
<dbReference type="Proteomes" id="UP000193411">
    <property type="component" value="Unassembled WGS sequence"/>
</dbReference>
<dbReference type="InterPro" id="IPR020472">
    <property type="entry name" value="WD40_PAC1"/>
</dbReference>
<name>A0A1Y2HZR0_9FUNG</name>
<dbReference type="AlphaFoldDB" id="A0A1Y2HZR0"/>
<dbReference type="PANTHER" id="PTHR43979:SF1">
    <property type="entry name" value="PRE-MRNA-PROCESSING FACTOR 17"/>
    <property type="match status" value="1"/>
</dbReference>
<feature type="compositionally biased region" description="Polar residues" evidence="10">
    <location>
        <begin position="1"/>
        <end position="11"/>
    </location>
</feature>
<dbReference type="PRINTS" id="PR00320">
    <property type="entry name" value="GPROTEINBRPT"/>
</dbReference>
<protein>
    <recommendedName>
        <fullName evidence="8">Pre-mRNA-processing factor 17</fullName>
    </recommendedName>
</protein>
<feature type="repeat" description="WD" evidence="9">
    <location>
        <begin position="342"/>
        <end position="383"/>
    </location>
</feature>
<evidence type="ECO:0000256" key="7">
    <source>
        <dbReference type="ARBA" id="ARBA00023242"/>
    </source>
</evidence>
<sequence>MSSTLNTLVNYSSDSDSDAEPSSPVSNKKQKTSHDQTTDTPILTADSAPATALSSTTSTTSVALYNLLPSTATQLTHNVPYAALALPVVGPENPLAASQALQRGQVGTATDFAMSEAEFRNQMRRFNDAQIKQVAQQVTRTAGSGIEYIDDDGGAHLKAIKAKDKRKRKAAGDVSVVEGDGAYEGPWAGYASDDGDAFWDSAAKEALMLQEMGEDAGAADDGQGVVDWTLEANDPLLSSNPKSRLITPGAERSVFHGKSERDYLGRSYMWPPTIEGVDLNPNADPPSTFLPKRCIHTYKGHTKGVNAIRLLPGTGHLLLSASMDNKVKLWDVYNDRRVLRTFLGHNKAVRDVTFNNDGRQFISASFDKYCKLWDTETGQCVATFTSGAVPLCVKFNPDVDKQHVFLAGQQDKKIVQYDTRSGEVIQEYNEHLGAVNSITFVDHNRRFVTTSDDKSLRAWEYDIPVVIKYIAEPHMHSMPAVSKSPNDKWLACQSLDNQILIYSATDKFRANRKKNFRGHLVAGYGCQVNFSPDCQYLMSGDSTGSMFFWDFKSCKLVKKFKAHDKVVMGCEWHPHETSKVFTCSWDGTIKLWD</sequence>
<gene>
    <name evidence="11" type="ORF">BCR44DRAFT_48969</name>
</gene>
<proteinExistence type="predicted"/>
<evidence type="ECO:0000256" key="6">
    <source>
        <dbReference type="ARBA" id="ARBA00023187"/>
    </source>
</evidence>
<evidence type="ECO:0000256" key="3">
    <source>
        <dbReference type="ARBA" id="ARBA00022664"/>
    </source>
</evidence>
<keyword evidence="2 9" id="KW-0853">WD repeat</keyword>
<evidence type="ECO:0000256" key="2">
    <source>
        <dbReference type="ARBA" id="ARBA00022574"/>
    </source>
</evidence>
<dbReference type="PROSITE" id="PS00678">
    <property type="entry name" value="WD_REPEATS_1"/>
    <property type="match status" value="1"/>
</dbReference>
<evidence type="ECO:0000256" key="8">
    <source>
        <dbReference type="ARBA" id="ARBA00068146"/>
    </source>
</evidence>